<accession>A0A0D2M548</accession>
<dbReference type="Pfam" id="PF01814">
    <property type="entry name" value="Hemerythrin"/>
    <property type="match status" value="1"/>
</dbReference>
<dbReference type="AlphaFoldDB" id="A0A0D2M548"/>
<evidence type="ECO:0000313" key="2">
    <source>
        <dbReference type="EMBL" id="KJA18298.1"/>
    </source>
</evidence>
<dbReference type="OMA" id="IEDMFDQ"/>
<dbReference type="PANTHER" id="PTHR35585:SF1">
    <property type="entry name" value="HHE DOMAIN PROTEIN (AFU_ORTHOLOGUE AFUA_4G00730)"/>
    <property type="match status" value="1"/>
</dbReference>
<name>A0A0D2M548_HYPSF</name>
<gene>
    <name evidence="2" type="ORF">HYPSUDRAFT_191212</name>
</gene>
<reference evidence="3" key="1">
    <citation type="submission" date="2014-04" db="EMBL/GenBank/DDBJ databases">
        <title>Evolutionary Origins and Diversification of the Mycorrhizal Mutualists.</title>
        <authorList>
            <consortium name="DOE Joint Genome Institute"/>
            <consortium name="Mycorrhizal Genomics Consortium"/>
            <person name="Kohler A."/>
            <person name="Kuo A."/>
            <person name="Nagy L.G."/>
            <person name="Floudas D."/>
            <person name="Copeland A."/>
            <person name="Barry K.W."/>
            <person name="Cichocki N."/>
            <person name="Veneault-Fourrey C."/>
            <person name="LaButti K."/>
            <person name="Lindquist E.A."/>
            <person name="Lipzen A."/>
            <person name="Lundell T."/>
            <person name="Morin E."/>
            <person name="Murat C."/>
            <person name="Riley R."/>
            <person name="Ohm R."/>
            <person name="Sun H."/>
            <person name="Tunlid A."/>
            <person name="Henrissat B."/>
            <person name="Grigoriev I.V."/>
            <person name="Hibbett D.S."/>
            <person name="Martin F."/>
        </authorList>
    </citation>
    <scope>NUCLEOTIDE SEQUENCE [LARGE SCALE GENOMIC DNA]</scope>
    <source>
        <strain evidence="3">FD-334 SS-4</strain>
    </source>
</reference>
<dbReference type="Gene3D" id="1.20.120.520">
    <property type="entry name" value="nmb1532 protein domain like"/>
    <property type="match status" value="1"/>
</dbReference>
<feature type="domain" description="Hemerythrin-like" evidence="1">
    <location>
        <begin position="8"/>
        <end position="127"/>
    </location>
</feature>
<protein>
    <recommendedName>
        <fullName evidence="1">Hemerythrin-like domain-containing protein</fullName>
    </recommendedName>
</protein>
<dbReference type="PANTHER" id="PTHR35585">
    <property type="entry name" value="HHE DOMAIN PROTEIN (AFU_ORTHOLOGUE AFUA_4G00730)"/>
    <property type="match status" value="1"/>
</dbReference>
<dbReference type="InterPro" id="IPR012312">
    <property type="entry name" value="Hemerythrin-like"/>
</dbReference>
<sequence length="197" mass="22017">MATHTTSILDAVADDHQEMYTYYDQYVKNTGDADAQDRWARQLTWEVARHAVGEELVVYPLMEKHLGAEGKKLADEDRADHQKVKELLYQLEGHTAGTKEHAGILKAVIEHLRPHNDSEEQKDLPLLMKAIGPEDSASAAVSFKRTKKFVPTRAHPGAPDKPPFETLAGLMTAPVDKLKDMFAQFPSQEEKDAASKN</sequence>
<dbReference type="EMBL" id="KN817591">
    <property type="protein sequence ID" value="KJA18298.1"/>
    <property type="molecule type" value="Genomic_DNA"/>
</dbReference>
<evidence type="ECO:0000313" key="3">
    <source>
        <dbReference type="Proteomes" id="UP000054270"/>
    </source>
</evidence>
<dbReference type="Proteomes" id="UP000054270">
    <property type="component" value="Unassembled WGS sequence"/>
</dbReference>
<dbReference type="OrthoDB" id="9983919at2759"/>
<evidence type="ECO:0000259" key="1">
    <source>
        <dbReference type="Pfam" id="PF01814"/>
    </source>
</evidence>
<proteinExistence type="predicted"/>
<keyword evidence="3" id="KW-1185">Reference proteome</keyword>
<organism evidence="2 3">
    <name type="scientific">Hypholoma sublateritium (strain FD-334 SS-4)</name>
    <dbReference type="NCBI Taxonomy" id="945553"/>
    <lineage>
        <taxon>Eukaryota</taxon>
        <taxon>Fungi</taxon>
        <taxon>Dikarya</taxon>
        <taxon>Basidiomycota</taxon>
        <taxon>Agaricomycotina</taxon>
        <taxon>Agaricomycetes</taxon>
        <taxon>Agaricomycetidae</taxon>
        <taxon>Agaricales</taxon>
        <taxon>Agaricineae</taxon>
        <taxon>Strophariaceae</taxon>
        <taxon>Hypholoma</taxon>
    </lineage>
</organism>
<dbReference type="STRING" id="945553.A0A0D2M548"/>